<feature type="transmembrane region" description="Helical" evidence="6">
    <location>
        <begin position="277"/>
        <end position="296"/>
    </location>
</feature>
<proteinExistence type="inferred from homology"/>
<dbReference type="PANTHER" id="PTHR21716">
    <property type="entry name" value="TRANSMEMBRANE PROTEIN"/>
    <property type="match status" value="1"/>
</dbReference>
<reference evidence="7" key="1">
    <citation type="submission" date="2014-08" db="EMBL/GenBank/DDBJ databases">
        <authorList>
            <person name="Falentin Helene"/>
        </authorList>
    </citation>
    <scope>NUCLEOTIDE SEQUENCE</scope>
</reference>
<dbReference type="GO" id="GO:0055085">
    <property type="term" value="P:transmembrane transport"/>
    <property type="evidence" value="ECO:0007669"/>
    <property type="project" value="TreeGrafter"/>
</dbReference>
<evidence type="ECO:0000256" key="4">
    <source>
        <dbReference type="ARBA" id="ARBA00022989"/>
    </source>
</evidence>
<comment type="similarity">
    <text evidence="2">Belongs to the autoinducer-2 exporter (AI-2E) (TC 2.A.86) family.</text>
</comment>
<feature type="transmembrane region" description="Helical" evidence="6">
    <location>
        <begin position="303"/>
        <end position="321"/>
    </location>
</feature>
<evidence type="ECO:0000256" key="5">
    <source>
        <dbReference type="ARBA" id="ARBA00023136"/>
    </source>
</evidence>
<dbReference type="GO" id="GO:0016020">
    <property type="term" value="C:membrane"/>
    <property type="evidence" value="ECO:0007669"/>
    <property type="project" value="UniProtKB-SubCell"/>
</dbReference>
<comment type="subcellular location">
    <subcellularLocation>
        <location evidence="1">Membrane</location>
        <topology evidence="1">Multi-pass membrane protein</topology>
    </subcellularLocation>
</comment>
<feature type="transmembrane region" description="Helical" evidence="6">
    <location>
        <begin position="186"/>
        <end position="205"/>
    </location>
</feature>
<feature type="transmembrane region" description="Helical" evidence="6">
    <location>
        <begin position="74"/>
        <end position="92"/>
    </location>
</feature>
<name>A0A0B7P0Y3_PROFF</name>
<accession>A0A0B7P0Y3</accession>
<dbReference type="InterPro" id="IPR002549">
    <property type="entry name" value="AI-2E-like"/>
</dbReference>
<sequence length="397" mass="41855">MSQPEEAEPVIPDGATAAYALAEDDGTTVAGPTSPTQAAAPPTRSPGIPRYLQIAGGIVLSLGALLLLKEFGSTFAPMFLALNLMVTAYPLHTWLVRKGCPSPLSAVTTALVVFVVLLAMVAGLVWSVNETVTLLPQYADEFTGLFNWFIDRAAQLGFDQASLMQAFKSIDPNSIFSAASSVLNGASGFVAMLAILVTTLVFMAMDTSGFAARIRIAGATHSRMVTGLVSFSRGIRRYWVVTSVFGLIVAVLDVIAVAIIGVPLPIVWGLLSFLTNYIPNIGFVVGLIPPALVALVALGWKQALVVVVLYCVLNFVVQSIIQPRFTGESVGVTPTISFISLLVWGLVLGGLGTLLALPMTLLVKALIIDTDPRARWVNAFIASNPGDAQGAAQQAEL</sequence>
<dbReference type="PANTHER" id="PTHR21716:SF64">
    <property type="entry name" value="AI-2 TRANSPORT PROTEIN TQSA"/>
    <property type="match status" value="1"/>
</dbReference>
<feature type="transmembrane region" description="Helical" evidence="6">
    <location>
        <begin position="238"/>
        <end position="271"/>
    </location>
</feature>
<dbReference type="EMBL" id="LM676427">
    <property type="protein sequence ID" value="CEP27108.1"/>
    <property type="molecule type" value="Genomic_DNA"/>
</dbReference>
<feature type="transmembrane region" description="Helical" evidence="6">
    <location>
        <begin position="104"/>
        <end position="126"/>
    </location>
</feature>
<organism evidence="7">
    <name type="scientific">Propionibacterium freudenreichii subsp. freudenreichii</name>
    <dbReference type="NCBI Taxonomy" id="66712"/>
    <lineage>
        <taxon>Bacteria</taxon>
        <taxon>Bacillati</taxon>
        <taxon>Actinomycetota</taxon>
        <taxon>Actinomycetes</taxon>
        <taxon>Propionibacteriales</taxon>
        <taxon>Propionibacteriaceae</taxon>
        <taxon>Propionibacterium</taxon>
    </lineage>
</organism>
<evidence type="ECO:0000256" key="6">
    <source>
        <dbReference type="SAM" id="Phobius"/>
    </source>
</evidence>
<keyword evidence="3 6" id="KW-0812">Transmembrane</keyword>
<dbReference type="Pfam" id="PF01594">
    <property type="entry name" value="AI-2E_transport"/>
    <property type="match status" value="1"/>
</dbReference>
<dbReference type="AlphaFoldDB" id="A0A0B7P0Y3"/>
<evidence type="ECO:0000256" key="1">
    <source>
        <dbReference type="ARBA" id="ARBA00004141"/>
    </source>
</evidence>
<evidence type="ECO:0000256" key="3">
    <source>
        <dbReference type="ARBA" id="ARBA00022692"/>
    </source>
</evidence>
<evidence type="ECO:0000256" key="2">
    <source>
        <dbReference type="ARBA" id="ARBA00009773"/>
    </source>
</evidence>
<keyword evidence="4 6" id="KW-1133">Transmembrane helix</keyword>
<gene>
    <name evidence="7" type="ORF">PFCIRM138_11940</name>
</gene>
<keyword evidence="5 6" id="KW-0472">Membrane</keyword>
<feature type="transmembrane region" description="Helical" evidence="6">
    <location>
        <begin position="341"/>
        <end position="363"/>
    </location>
</feature>
<evidence type="ECO:0000313" key="7">
    <source>
        <dbReference type="EMBL" id="CEP27108.1"/>
    </source>
</evidence>
<protein>
    <submittedName>
        <fullName evidence="7">Hypothetical membrane protein</fullName>
    </submittedName>
</protein>